<feature type="compositionally biased region" description="Acidic residues" evidence="1">
    <location>
        <begin position="108"/>
        <end position="130"/>
    </location>
</feature>
<evidence type="ECO:0000313" key="2">
    <source>
        <dbReference type="Proteomes" id="UP000887563"/>
    </source>
</evidence>
<protein>
    <submittedName>
        <fullName evidence="3">F-box domain-containing protein</fullName>
    </submittedName>
</protein>
<proteinExistence type="predicted"/>
<sequence length="359" mass="42338">MFSLAPEVQLDVLKCCNFEQLFSLKQTNFYFSNFINKYEGELARMKFYKLSQIGIKMIDSLEKDSYKIKRLGPVVFEFLLNDKLVKKWRTAIAESVPLFLHGVRDDSADSDDESEDNDEGDDADEEEDDNAENDLKDFAVQLIKPGDKKFRYILKVPKIPKTIEEMIIIRVWLEQLLNCAFENAYNIIFNPQMIDLLFDNDKTLLKQFHVQSFYLEARNNTIENFLRFGLNRFAIYNYFDIVFRDDVSKQNVDILFNIIINEGNKLPRVSFGDFDCFRLYDLIVEYITTSKDLSKMVSNIMIFYYSLENFKLPKIAKNVKKEGDSTEYEIVNIYNPKMKFSFSNTPERPADIYIRKMEE</sequence>
<organism evidence="2 3">
    <name type="scientific">Meloidogyne incognita</name>
    <name type="common">Southern root-knot nematode worm</name>
    <name type="synonym">Oxyuris incognita</name>
    <dbReference type="NCBI Taxonomy" id="6306"/>
    <lineage>
        <taxon>Eukaryota</taxon>
        <taxon>Metazoa</taxon>
        <taxon>Ecdysozoa</taxon>
        <taxon>Nematoda</taxon>
        <taxon>Chromadorea</taxon>
        <taxon>Rhabditida</taxon>
        <taxon>Tylenchina</taxon>
        <taxon>Tylenchomorpha</taxon>
        <taxon>Tylenchoidea</taxon>
        <taxon>Meloidogynidae</taxon>
        <taxon>Meloidogyninae</taxon>
        <taxon>Meloidogyne</taxon>
        <taxon>Meloidogyne incognita group</taxon>
    </lineage>
</organism>
<keyword evidence="2" id="KW-1185">Reference proteome</keyword>
<accession>A0A914N8U7</accession>
<feature type="region of interest" description="Disordered" evidence="1">
    <location>
        <begin position="104"/>
        <end position="130"/>
    </location>
</feature>
<dbReference type="Proteomes" id="UP000887563">
    <property type="component" value="Unplaced"/>
</dbReference>
<dbReference type="WBParaSite" id="Minc3s04668g36770">
    <property type="protein sequence ID" value="Minc3s04668g36770"/>
    <property type="gene ID" value="Minc3s04668g36770"/>
</dbReference>
<evidence type="ECO:0000313" key="3">
    <source>
        <dbReference type="WBParaSite" id="Minc3s04668g36770"/>
    </source>
</evidence>
<name>A0A914N8U7_MELIC</name>
<evidence type="ECO:0000256" key="1">
    <source>
        <dbReference type="SAM" id="MobiDB-lite"/>
    </source>
</evidence>
<dbReference type="AlphaFoldDB" id="A0A914N8U7"/>
<reference evidence="3" key="1">
    <citation type="submission" date="2022-11" db="UniProtKB">
        <authorList>
            <consortium name="WormBaseParasite"/>
        </authorList>
    </citation>
    <scope>IDENTIFICATION</scope>
</reference>